<dbReference type="Proteomes" id="UP001224674">
    <property type="component" value="Chromosome"/>
</dbReference>
<keyword evidence="2 6" id="KW-0812">Transmembrane</keyword>
<proteinExistence type="predicted"/>
<dbReference type="EMBL" id="CP122566">
    <property type="protein sequence ID" value="WGH93670.1"/>
    <property type="molecule type" value="Genomic_DNA"/>
</dbReference>
<evidence type="ECO:0000256" key="4">
    <source>
        <dbReference type="ARBA" id="ARBA00023136"/>
    </source>
</evidence>
<feature type="transmembrane region" description="Helical" evidence="6">
    <location>
        <begin position="77"/>
        <end position="98"/>
    </location>
</feature>
<feature type="domain" description="ABC-2 type transporter transmembrane" evidence="7">
    <location>
        <begin position="114"/>
        <end position="285"/>
    </location>
</feature>
<dbReference type="InterPro" id="IPR013525">
    <property type="entry name" value="ABC2_TM"/>
</dbReference>
<accession>A0AAJ6APF0</accession>
<feature type="transmembrane region" description="Helical" evidence="6">
    <location>
        <begin position="110"/>
        <end position="133"/>
    </location>
</feature>
<gene>
    <name evidence="8" type="ORF">QDX21_02405</name>
</gene>
<dbReference type="GO" id="GO:0140359">
    <property type="term" value="F:ABC-type transporter activity"/>
    <property type="evidence" value="ECO:0007669"/>
    <property type="project" value="InterPro"/>
</dbReference>
<evidence type="ECO:0000256" key="1">
    <source>
        <dbReference type="ARBA" id="ARBA00004141"/>
    </source>
</evidence>
<reference evidence="8 9" key="1">
    <citation type="submission" date="2023-03" db="EMBL/GenBank/DDBJ databases">
        <title>Complete genome sequences of several Auritidibacter ignavus strains isolated from ear infections.</title>
        <authorList>
            <person name="Baehr T."/>
            <person name="Baumhoegger A.M."/>
        </authorList>
    </citation>
    <scope>NUCLEOTIDE SEQUENCE [LARGE SCALE GENOMIC DNA]</scope>
    <source>
        <strain evidence="8 9">BABAE-6</strain>
    </source>
</reference>
<sequence>MSQQHPDQPARPDPHPDDRPDGQLREQADELTYRSHYQDRVLDLTPVARPHASGLFRRVIAQGGYETRTTLSNGEQLLVSIILPLMVLIALSVTDFIVAEGATVSPVNLATPGVLALAVLSSGLTGQGIATGFDRRYGVLRYLSTTPLGPTGLLLGKAVAVVLVLIVQLMVLGLAALFLEWRPVAVGVLYAGIFIVLGAVTFTALGLLIAGTVRPEATLAITNLLWVILGAAGGVVFAVPENLFGELLQFLPSAALGEGLRSATVRGQFDLLSFVILVVWAAIFTGCTVRWFKWR</sequence>
<dbReference type="PANTHER" id="PTHR43229">
    <property type="entry name" value="NODULATION PROTEIN J"/>
    <property type="match status" value="1"/>
</dbReference>
<feature type="transmembrane region" description="Helical" evidence="6">
    <location>
        <begin position="217"/>
        <end position="239"/>
    </location>
</feature>
<dbReference type="Pfam" id="PF12698">
    <property type="entry name" value="ABC2_membrane_3"/>
    <property type="match status" value="1"/>
</dbReference>
<dbReference type="GO" id="GO:0016020">
    <property type="term" value="C:membrane"/>
    <property type="evidence" value="ECO:0007669"/>
    <property type="project" value="UniProtKB-SubCell"/>
</dbReference>
<keyword evidence="4 6" id="KW-0472">Membrane</keyword>
<feature type="region of interest" description="Disordered" evidence="5">
    <location>
        <begin position="1"/>
        <end position="25"/>
    </location>
</feature>
<feature type="transmembrane region" description="Helical" evidence="6">
    <location>
        <begin position="154"/>
        <end position="178"/>
    </location>
</feature>
<evidence type="ECO:0000256" key="6">
    <source>
        <dbReference type="SAM" id="Phobius"/>
    </source>
</evidence>
<evidence type="ECO:0000256" key="5">
    <source>
        <dbReference type="SAM" id="MobiDB-lite"/>
    </source>
</evidence>
<evidence type="ECO:0000313" key="8">
    <source>
        <dbReference type="EMBL" id="WGH93670.1"/>
    </source>
</evidence>
<evidence type="ECO:0000256" key="2">
    <source>
        <dbReference type="ARBA" id="ARBA00022692"/>
    </source>
</evidence>
<evidence type="ECO:0000313" key="9">
    <source>
        <dbReference type="Proteomes" id="UP001224674"/>
    </source>
</evidence>
<feature type="transmembrane region" description="Helical" evidence="6">
    <location>
        <begin position="184"/>
        <end position="210"/>
    </location>
</feature>
<dbReference type="AlphaFoldDB" id="A0AAJ6APF0"/>
<dbReference type="PANTHER" id="PTHR43229:SF2">
    <property type="entry name" value="NODULATION PROTEIN J"/>
    <property type="match status" value="1"/>
</dbReference>
<dbReference type="RefSeq" id="WP_279675085.1">
    <property type="nucleotide sequence ID" value="NZ_CP122566.1"/>
</dbReference>
<evidence type="ECO:0000256" key="3">
    <source>
        <dbReference type="ARBA" id="ARBA00022989"/>
    </source>
</evidence>
<comment type="subcellular location">
    <subcellularLocation>
        <location evidence="1">Membrane</location>
        <topology evidence="1">Multi-pass membrane protein</topology>
    </subcellularLocation>
</comment>
<organism evidence="8 9">
    <name type="scientific">Auritidibacter ignavus</name>
    <dbReference type="NCBI Taxonomy" id="678932"/>
    <lineage>
        <taxon>Bacteria</taxon>
        <taxon>Bacillati</taxon>
        <taxon>Actinomycetota</taxon>
        <taxon>Actinomycetes</taxon>
        <taxon>Micrococcales</taxon>
        <taxon>Micrococcaceae</taxon>
        <taxon>Auritidibacter</taxon>
    </lineage>
</organism>
<keyword evidence="9" id="KW-1185">Reference proteome</keyword>
<evidence type="ECO:0000259" key="7">
    <source>
        <dbReference type="Pfam" id="PF12698"/>
    </source>
</evidence>
<keyword evidence="3 6" id="KW-1133">Transmembrane helix</keyword>
<feature type="compositionally biased region" description="Basic and acidic residues" evidence="5">
    <location>
        <begin position="8"/>
        <end position="25"/>
    </location>
</feature>
<protein>
    <submittedName>
        <fullName evidence="8">ABC transporter permease</fullName>
    </submittedName>
</protein>
<dbReference type="InterPro" id="IPR051784">
    <property type="entry name" value="Nod_factor_ABC_transporter"/>
</dbReference>
<feature type="transmembrane region" description="Helical" evidence="6">
    <location>
        <begin position="271"/>
        <end position="292"/>
    </location>
</feature>
<name>A0AAJ6APF0_9MICC</name>